<proteinExistence type="predicted"/>
<dbReference type="KEGG" id="clup:CLUP02_02086"/>
<protein>
    <submittedName>
        <fullName evidence="2">Uncharacterized protein</fullName>
    </submittedName>
</protein>
<feature type="compositionally biased region" description="Basic and acidic residues" evidence="1">
    <location>
        <begin position="1"/>
        <end position="10"/>
    </location>
</feature>
<dbReference type="GeneID" id="73336131"/>
<keyword evidence="3" id="KW-1185">Reference proteome</keyword>
<evidence type="ECO:0000313" key="2">
    <source>
        <dbReference type="EMBL" id="UQC75432.1"/>
    </source>
</evidence>
<evidence type="ECO:0000256" key="1">
    <source>
        <dbReference type="SAM" id="MobiDB-lite"/>
    </source>
</evidence>
<dbReference type="AlphaFoldDB" id="A0A9Q8SDL9"/>
<evidence type="ECO:0000313" key="3">
    <source>
        <dbReference type="Proteomes" id="UP000830671"/>
    </source>
</evidence>
<gene>
    <name evidence="2" type="ORF">CLUP02_02086</name>
</gene>
<reference evidence="2" key="1">
    <citation type="journal article" date="2021" name="Mol. Plant Microbe Interact.">
        <title>Complete Genome Sequence of the Plant-Pathogenic Fungus Colletotrichum lupini.</title>
        <authorList>
            <person name="Baroncelli R."/>
            <person name="Pensec F."/>
            <person name="Da Lio D."/>
            <person name="Boufleur T."/>
            <person name="Vicente I."/>
            <person name="Sarrocco S."/>
            <person name="Picot A."/>
            <person name="Baraldi E."/>
            <person name="Sukno S."/>
            <person name="Thon M."/>
            <person name="Le Floch G."/>
        </authorList>
    </citation>
    <scope>NUCLEOTIDE SEQUENCE</scope>
    <source>
        <strain evidence="2">IMI 504893</strain>
    </source>
</reference>
<accession>A0A9Q8SDL9</accession>
<organism evidence="2 3">
    <name type="scientific">Colletotrichum lupini</name>
    <dbReference type="NCBI Taxonomy" id="145971"/>
    <lineage>
        <taxon>Eukaryota</taxon>
        <taxon>Fungi</taxon>
        <taxon>Dikarya</taxon>
        <taxon>Ascomycota</taxon>
        <taxon>Pezizomycotina</taxon>
        <taxon>Sordariomycetes</taxon>
        <taxon>Hypocreomycetidae</taxon>
        <taxon>Glomerellales</taxon>
        <taxon>Glomerellaceae</taxon>
        <taxon>Colletotrichum</taxon>
        <taxon>Colletotrichum acutatum species complex</taxon>
    </lineage>
</organism>
<name>A0A9Q8SDL9_9PEZI</name>
<dbReference type="Proteomes" id="UP000830671">
    <property type="component" value="Chromosome 1"/>
</dbReference>
<dbReference type="EMBL" id="CP019471">
    <property type="protein sequence ID" value="UQC75432.1"/>
    <property type="molecule type" value="Genomic_DNA"/>
</dbReference>
<dbReference type="RefSeq" id="XP_049137078.1">
    <property type="nucleotide sequence ID" value="XM_049281121.1"/>
</dbReference>
<feature type="region of interest" description="Disordered" evidence="1">
    <location>
        <begin position="1"/>
        <end position="77"/>
    </location>
</feature>
<sequence length="97" mass="10849">MKGGRIRDGENLQEANGQRGSFNQAFSRFFLQQSLPVPKSHQNGPRSMSNPKSRWRTERVPKARSPRAGDGGVLPNADKTAAITHIVTKRSWETKMC</sequence>
<feature type="compositionally biased region" description="Polar residues" evidence="1">
    <location>
        <begin position="13"/>
        <end position="52"/>
    </location>
</feature>